<comment type="caution">
    <text evidence="2">The sequence shown here is derived from an EMBL/GenBank/DDBJ whole genome shotgun (WGS) entry which is preliminary data.</text>
</comment>
<protein>
    <recommendedName>
        <fullName evidence="4">Transposase</fullName>
    </recommendedName>
</protein>
<name>A0ABW7Z5G9_9ACTN</name>
<keyword evidence="3" id="KW-1185">Reference proteome</keyword>
<accession>A0ABW7Z5G9</accession>
<proteinExistence type="predicted"/>
<dbReference type="EMBL" id="JBITGY010000012">
    <property type="protein sequence ID" value="MFI6503415.1"/>
    <property type="molecule type" value="Genomic_DNA"/>
</dbReference>
<evidence type="ECO:0008006" key="4">
    <source>
        <dbReference type="Google" id="ProtNLM"/>
    </source>
</evidence>
<gene>
    <name evidence="2" type="ORF">ACIBG2_38945</name>
</gene>
<feature type="region of interest" description="Disordered" evidence="1">
    <location>
        <begin position="148"/>
        <end position="179"/>
    </location>
</feature>
<sequence length="250" mass="26859">MADRLYGLPPGDFTAGRAAEAAAAKAAGAAGLAREIGALRKPTVSAWAVNRASREHPAELADLLALGGELRAAWAAGDADALAELTRRRGEVTGRLARLLRQGLSGAAAAEVDQTLDAAVADAEAAELLRRGRLVKALSYSGFAAPAGGGTLSRTGTRRSVKPSPEQAEQERQAAGERRARELAEAEAQYLEWRDTLALAVQELEKRADKAAKLEKKLAKARKRENESRQRVEVARREERLARQRLEKAR</sequence>
<feature type="region of interest" description="Disordered" evidence="1">
    <location>
        <begin position="218"/>
        <end position="250"/>
    </location>
</feature>
<feature type="compositionally biased region" description="Basic and acidic residues" evidence="1">
    <location>
        <begin position="169"/>
        <end position="179"/>
    </location>
</feature>
<reference evidence="2 3" key="1">
    <citation type="submission" date="2024-10" db="EMBL/GenBank/DDBJ databases">
        <title>The Natural Products Discovery Center: Release of the First 8490 Sequenced Strains for Exploring Actinobacteria Biosynthetic Diversity.</title>
        <authorList>
            <person name="Kalkreuter E."/>
            <person name="Kautsar S.A."/>
            <person name="Yang D."/>
            <person name="Bader C.D."/>
            <person name="Teijaro C.N."/>
            <person name="Fluegel L."/>
            <person name="Davis C.M."/>
            <person name="Simpson J.R."/>
            <person name="Lauterbach L."/>
            <person name="Steele A.D."/>
            <person name="Gui C."/>
            <person name="Meng S."/>
            <person name="Li G."/>
            <person name="Viehrig K."/>
            <person name="Ye F."/>
            <person name="Su P."/>
            <person name="Kiefer A.F."/>
            <person name="Nichols A."/>
            <person name="Cepeda A.J."/>
            <person name="Yan W."/>
            <person name="Fan B."/>
            <person name="Jiang Y."/>
            <person name="Adhikari A."/>
            <person name="Zheng C.-J."/>
            <person name="Schuster L."/>
            <person name="Cowan T.M."/>
            <person name="Smanski M.J."/>
            <person name="Chevrette M.G."/>
            <person name="De Carvalho L.P.S."/>
            <person name="Shen B."/>
        </authorList>
    </citation>
    <scope>NUCLEOTIDE SEQUENCE [LARGE SCALE GENOMIC DNA]</scope>
    <source>
        <strain evidence="2 3">NPDC050545</strain>
    </source>
</reference>
<organism evidence="2 3">
    <name type="scientific">Nonomuraea typhae</name>
    <dbReference type="NCBI Taxonomy" id="2603600"/>
    <lineage>
        <taxon>Bacteria</taxon>
        <taxon>Bacillati</taxon>
        <taxon>Actinomycetota</taxon>
        <taxon>Actinomycetes</taxon>
        <taxon>Streptosporangiales</taxon>
        <taxon>Streptosporangiaceae</taxon>
        <taxon>Nonomuraea</taxon>
    </lineage>
</organism>
<dbReference type="Proteomes" id="UP001612741">
    <property type="component" value="Unassembled WGS sequence"/>
</dbReference>
<evidence type="ECO:0000313" key="2">
    <source>
        <dbReference type="EMBL" id="MFI6503415.1"/>
    </source>
</evidence>
<evidence type="ECO:0000256" key="1">
    <source>
        <dbReference type="SAM" id="MobiDB-lite"/>
    </source>
</evidence>
<dbReference type="RefSeq" id="WP_397089196.1">
    <property type="nucleotide sequence ID" value="NZ_JBITGY010000012.1"/>
</dbReference>
<evidence type="ECO:0000313" key="3">
    <source>
        <dbReference type="Proteomes" id="UP001612741"/>
    </source>
</evidence>